<protein>
    <recommendedName>
        <fullName evidence="2">DDE-1 domain-containing protein</fullName>
    </recommendedName>
</protein>
<proteinExistence type="predicted"/>
<evidence type="ECO:0000313" key="3">
    <source>
        <dbReference type="EnsemblMetazoa" id="XP_050497466.1"/>
    </source>
</evidence>
<name>A0ABM5JHQ1_DIAVI</name>
<dbReference type="GeneID" id="126878665"/>
<dbReference type="Proteomes" id="UP001652700">
    <property type="component" value="Unplaced"/>
</dbReference>
<feature type="region of interest" description="Disordered" evidence="1">
    <location>
        <begin position="236"/>
        <end position="263"/>
    </location>
</feature>
<evidence type="ECO:0000313" key="4">
    <source>
        <dbReference type="Proteomes" id="UP001652700"/>
    </source>
</evidence>
<reference evidence="3" key="1">
    <citation type="submission" date="2025-05" db="UniProtKB">
        <authorList>
            <consortium name="EnsemblMetazoa"/>
        </authorList>
    </citation>
    <scope>IDENTIFICATION</scope>
</reference>
<dbReference type="EnsemblMetazoa" id="XM_050641509.1">
    <property type="protein sequence ID" value="XP_050497466.1"/>
    <property type="gene ID" value="LOC126878665"/>
</dbReference>
<accession>A0ABM5JHQ1</accession>
<evidence type="ECO:0000259" key="2">
    <source>
        <dbReference type="Pfam" id="PF03184"/>
    </source>
</evidence>
<organism evidence="3 4">
    <name type="scientific">Diabrotica virgifera virgifera</name>
    <name type="common">western corn rootworm</name>
    <dbReference type="NCBI Taxonomy" id="50390"/>
    <lineage>
        <taxon>Eukaryota</taxon>
        <taxon>Metazoa</taxon>
        <taxon>Ecdysozoa</taxon>
        <taxon>Arthropoda</taxon>
        <taxon>Hexapoda</taxon>
        <taxon>Insecta</taxon>
        <taxon>Pterygota</taxon>
        <taxon>Neoptera</taxon>
        <taxon>Endopterygota</taxon>
        <taxon>Coleoptera</taxon>
        <taxon>Polyphaga</taxon>
        <taxon>Cucujiformia</taxon>
        <taxon>Chrysomeloidea</taxon>
        <taxon>Chrysomelidae</taxon>
        <taxon>Galerucinae</taxon>
        <taxon>Diabroticina</taxon>
        <taxon>Diabroticites</taxon>
        <taxon>Diabrotica</taxon>
    </lineage>
</organism>
<feature type="domain" description="DDE-1" evidence="2">
    <location>
        <begin position="1"/>
        <end position="51"/>
    </location>
</feature>
<feature type="region of interest" description="Disordered" evidence="1">
    <location>
        <begin position="149"/>
        <end position="181"/>
    </location>
</feature>
<sequence>MDNHCSHKSLRIYEFCRENFISVVTIPPHTSHRLQPLDVSFYSALKTAVNRECDVFIKTKHYAKITPYDLASLFNKAYGRVATIEKAVFGFKSTGIFSLNPEKFTDDDFAPVTHKAIAMPIIDIDESITTGDQKNSDHLNQKAISKAKTDVPQPVDDITKPGPSRLIEPSPLTPIHDDARSGPLTEVSTAVKQVTKQLFRDLTSIPLRNPSVPNKRKQHSEIMTNTPFKFIFESSDKKREKLPLRKRLKKEIRRKTPKRKKMH</sequence>
<feature type="compositionally biased region" description="Basic residues" evidence="1">
    <location>
        <begin position="244"/>
        <end position="263"/>
    </location>
</feature>
<dbReference type="InterPro" id="IPR004875">
    <property type="entry name" value="DDE_SF_endonuclease_dom"/>
</dbReference>
<dbReference type="Pfam" id="PF03184">
    <property type="entry name" value="DDE_1"/>
    <property type="match status" value="1"/>
</dbReference>
<evidence type="ECO:0000256" key="1">
    <source>
        <dbReference type="SAM" id="MobiDB-lite"/>
    </source>
</evidence>
<dbReference type="RefSeq" id="XP_050497466.1">
    <property type="nucleotide sequence ID" value="XM_050641509.1"/>
</dbReference>
<keyword evidence="4" id="KW-1185">Reference proteome</keyword>